<dbReference type="EMBL" id="AP011177">
    <property type="protein sequence ID" value="BAJ03272.1"/>
    <property type="molecule type" value="Genomic_DNA"/>
</dbReference>
<dbReference type="STRING" id="637905.SVI_3301"/>
<proteinExistence type="predicted"/>
<dbReference type="KEGG" id="svo:SVI_3301"/>
<reference evidence="2" key="1">
    <citation type="journal article" date="2010" name="Mol. Biosyst.">
        <title>Complete genome sequence and comparative analysis of Shewanella violacea, a psychrophilic and piezophilic bacterium from deep sea floor sediments.</title>
        <authorList>
            <person name="Aono E."/>
            <person name="Baba T."/>
            <person name="Ara T."/>
            <person name="Nishi T."/>
            <person name="Nakamichi T."/>
            <person name="Inamoto E."/>
            <person name="Toyonaga H."/>
            <person name="Hasegawa M."/>
            <person name="Takai Y."/>
            <person name="Okumura Y."/>
            <person name="Baba M."/>
            <person name="Tomita M."/>
            <person name="Kato C."/>
            <person name="Oshima T."/>
            <person name="Nakasone K."/>
            <person name="Mori H."/>
        </authorList>
    </citation>
    <scope>NUCLEOTIDE SEQUENCE [LARGE SCALE GENOMIC DNA]</scope>
    <source>
        <strain evidence="2">JCM 10179 / CIP 106290 / LMG 19151 / DSS12</strain>
    </source>
</reference>
<evidence type="ECO:0000313" key="1">
    <source>
        <dbReference type="EMBL" id="BAJ03272.1"/>
    </source>
</evidence>
<dbReference type="HOGENOM" id="CLU_126009_0_0_6"/>
<protein>
    <submittedName>
        <fullName evidence="1">Uncharacterized protein</fullName>
    </submittedName>
</protein>
<keyword evidence="2" id="KW-1185">Reference proteome</keyword>
<dbReference type="Proteomes" id="UP000002350">
    <property type="component" value="Chromosome"/>
</dbReference>
<dbReference type="AlphaFoldDB" id="D4ZB77"/>
<sequence length="180" mass="20113">MVRIKKINIMGINVSGLFRIGLMLILLGGIFLCGTSASASEYMKKDSAIQSVHSLCQDSGSQEAFNLTSCVSMNTLFGHQDTPSTHTGLEHHVPSEQEFVPLISMRLLSFAQHDLQQIRPSYLLAYEFVSPPSPSFSIGYRIDFVRALNWSLHANDKPSRLSGWKESNLLYRFSQQKSVS</sequence>
<dbReference type="eggNOG" id="ENOG5033NB6">
    <property type="taxonomic scope" value="Bacteria"/>
</dbReference>
<name>D4ZB77_SHEVD</name>
<organism evidence="1 2">
    <name type="scientific">Shewanella violacea (strain JCM 10179 / CIP 106290 / LMG 19151 / DSS12)</name>
    <dbReference type="NCBI Taxonomy" id="637905"/>
    <lineage>
        <taxon>Bacteria</taxon>
        <taxon>Pseudomonadati</taxon>
        <taxon>Pseudomonadota</taxon>
        <taxon>Gammaproteobacteria</taxon>
        <taxon>Alteromonadales</taxon>
        <taxon>Shewanellaceae</taxon>
        <taxon>Shewanella</taxon>
    </lineage>
</organism>
<accession>D4ZB77</accession>
<evidence type="ECO:0000313" key="2">
    <source>
        <dbReference type="Proteomes" id="UP000002350"/>
    </source>
</evidence>
<gene>
    <name evidence="1" type="ordered locus">SVI_3301</name>
</gene>